<dbReference type="AlphaFoldDB" id="X1RM91"/>
<protein>
    <recommendedName>
        <fullName evidence="2">CTP synthase (glutamine hydrolyzing)</fullName>
    </recommendedName>
</protein>
<dbReference type="EMBL" id="BARV01043995">
    <property type="protein sequence ID" value="GAI68076.1"/>
    <property type="molecule type" value="Genomic_DNA"/>
</dbReference>
<name>X1RM91_9ZZZZ</name>
<organism evidence="1">
    <name type="scientific">marine sediment metagenome</name>
    <dbReference type="NCBI Taxonomy" id="412755"/>
    <lineage>
        <taxon>unclassified sequences</taxon>
        <taxon>metagenomes</taxon>
        <taxon>ecological metagenomes</taxon>
    </lineage>
</organism>
<gene>
    <name evidence="1" type="ORF">S06H3_65374</name>
</gene>
<reference evidence="1" key="1">
    <citation type="journal article" date="2014" name="Front. Microbiol.">
        <title>High frequency of phylogenetically diverse reductive dehalogenase-homologous genes in deep subseafloor sedimentary metagenomes.</title>
        <authorList>
            <person name="Kawai M."/>
            <person name="Futagami T."/>
            <person name="Toyoda A."/>
            <person name="Takaki Y."/>
            <person name="Nishi S."/>
            <person name="Hori S."/>
            <person name="Arai W."/>
            <person name="Tsubouchi T."/>
            <person name="Morono Y."/>
            <person name="Uchiyama I."/>
            <person name="Ito T."/>
            <person name="Fujiyama A."/>
            <person name="Inagaki F."/>
            <person name="Takami H."/>
        </authorList>
    </citation>
    <scope>NUCLEOTIDE SEQUENCE</scope>
    <source>
        <strain evidence="1">Expedition CK06-06</strain>
    </source>
</reference>
<dbReference type="SUPFAM" id="SSF52317">
    <property type="entry name" value="Class I glutamine amidotransferase-like"/>
    <property type="match status" value="1"/>
</dbReference>
<evidence type="ECO:0008006" key="2">
    <source>
        <dbReference type="Google" id="ProtNLM"/>
    </source>
</evidence>
<feature type="non-terminal residue" evidence="1">
    <location>
        <position position="1"/>
    </location>
</feature>
<proteinExistence type="predicted"/>
<evidence type="ECO:0000313" key="1">
    <source>
        <dbReference type="EMBL" id="GAI68076.1"/>
    </source>
</evidence>
<dbReference type="InterPro" id="IPR029062">
    <property type="entry name" value="Class_I_gatase-like"/>
</dbReference>
<accession>X1RM91</accession>
<dbReference type="Gene3D" id="3.40.50.880">
    <property type="match status" value="1"/>
</dbReference>
<comment type="caution">
    <text evidence="1">The sequence shown here is derived from an EMBL/GenBank/DDBJ whole genome shotgun (WGS) entry which is preliminary data.</text>
</comment>
<sequence>DIELTWVPSEALEADGSDSLLRSAQGIIVPGGFGVRGIEGTEQGLI</sequence>